<dbReference type="PANTHER" id="PTHR43245:SF54">
    <property type="entry name" value="BLL0593 PROTEIN"/>
    <property type="match status" value="1"/>
</dbReference>
<dbReference type="AlphaFoldDB" id="F1Z5Z4"/>
<dbReference type="InterPro" id="IPR001509">
    <property type="entry name" value="Epimerase_deHydtase"/>
</dbReference>
<dbReference type="Proteomes" id="UP000004728">
    <property type="component" value="Unassembled WGS sequence"/>
</dbReference>
<dbReference type="STRING" id="983920.Y88_2398"/>
<name>F1Z5Z4_9SPHN</name>
<evidence type="ECO:0000313" key="2">
    <source>
        <dbReference type="EMBL" id="EGD59958.1"/>
    </source>
</evidence>
<dbReference type="InterPro" id="IPR036291">
    <property type="entry name" value="NAD(P)-bd_dom_sf"/>
</dbReference>
<dbReference type="Pfam" id="PF01370">
    <property type="entry name" value="Epimerase"/>
    <property type="match status" value="1"/>
</dbReference>
<sequence>MRIIVTGSSGWLGQRLSAALRAGGHRVTGLDMVAGPETQVLGSVANRSVVDRVFAFGADAVIHTAALHQPDLRKATARAFVDVNVTGTLNVLEAARAAGCTRAVLTSSTSLMIDAALASGRAEAAAFLDETHGPLTPRNIYGVTKLAAENLARLFAEGGMTVAALRLARFFPTDDPAIALIRGDNLKALEFLHRRLTVEDAVAVHIAALERAPQGYSTYIVSAPSPFSPDEAVELKRNAAAVIARHFPDAPDLFAARGWTLPRTIDRVYDSALVRRELGFAFTTDFATVLDAMRQDAPLPFAVPA</sequence>
<dbReference type="SUPFAM" id="SSF51735">
    <property type="entry name" value="NAD(P)-binding Rossmann-fold domains"/>
    <property type="match status" value="1"/>
</dbReference>
<reference evidence="2 3" key="1">
    <citation type="journal article" date="2012" name="J. Bacteriol.">
        <title>Draft Genome Sequence of Novosphingobium nitrogenifigens Y88T.</title>
        <authorList>
            <person name="Strabala T.J."/>
            <person name="Macdonald L."/>
            <person name="Liu V."/>
            <person name="Smit A.M."/>
        </authorList>
    </citation>
    <scope>NUCLEOTIDE SEQUENCE [LARGE SCALE GENOMIC DNA]</scope>
    <source>
        <strain evidence="2 3">DSM 19370</strain>
    </source>
</reference>
<dbReference type="PROSITE" id="PS00061">
    <property type="entry name" value="ADH_SHORT"/>
    <property type="match status" value="1"/>
</dbReference>
<dbReference type="EMBL" id="AEWJ01000024">
    <property type="protein sequence ID" value="EGD59958.1"/>
    <property type="molecule type" value="Genomic_DNA"/>
</dbReference>
<dbReference type="InterPro" id="IPR050177">
    <property type="entry name" value="Lipid_A_modif_metabolic_enz"/>
</dbReference>
<evidence type="ECO:0000313" key="3">
    <source>
        <dbReference type="Proteomes" id="UP000004728"/>
    </source>
</evidence>
<dbReference type="PANTHER" id="PTHR43245">
    <property type="entry name" value="BIFUNCTIONAL POLYMYXIN RESISTANCE PROTEIN ARNA"/>
    <property type="match status" value="1"/>
</dbReference>
<organism evidence="2 3">
    <name type="scientific">Novosphingobium nitrogenifigens DSM 19370</name>
    <dbReference type="NCBI Taxonomy" id="983920"/>
    <lineage>
        <taxon>Bacteria</taxon>
        <taxon>Pseudomonadati</taxon>
        <taxon>Pseudomonadota</taxon>
        <taxon>Alphaproteobacteria</taxon>
        <taxon>Sphingomonadales</taxon>
        <taxon>Sphingomonadaceae</taxon>
        <taxon>Novosphingobium</taxon>
    </lineage>
</organism>
<dbReference type="Gene3D" id="3.40.50.720">
    <property type="entry name" value="NAD(P)-binding Rossmann-like Domain"/>
    <property type="match status" value="1"/>
</dbReference>
<protein>
    <submittedName>
        <fullName evidence="2">NAD-dependent epimerase/dehydratase</fullName>
    </submittedName>
</protein>
<comment type="caution">
    <text evidence="2">The sequence shown here is derived from an EMBL/GenBank/DDBJ whole genome shotgun (WGS) entry which is preliminary data.</text>
</comment>
<feature type="domain" description="NAD-dependent epimerase/dehydratase" evidence="1">
    <location>
        <begin position="3"/>
        <end position="170"/>
    </location>
</feature>
<evidence type="ECO:0000259" key="1">
    <source>
        <dbReference type="Pfam" id="PF01370"/>
    </source>
</evidence>
<dbReference type="OrthoDB" id="9801056at2"/>
<gene>
    <name evidence="2" type="ORF">Y88_2398</name>
</gene>
<dbReference type="InParanoid" id="F1Z5Z4"/>
<dbReference type="HOGENOM" id="CLU_054225_0_0_5"/>
<accession>F1Z5Z4</accession>
<dbReference type="InterPro" id="IPR020904">
    <property type="entry name" value="Sc_DH/Rdtase_CS"/>
</dbReference>
<dbReference type="eggNOG" id="COG0451">
    <property type="taxonomic scope" value="Bacteria"/>
</dbReference>
<keyword evidence="3" id="KW-1185">Reference proteome</keyword>
<proteinExistence type="predicted"/>
<dbReference type="RefSeq" id="WP_008069880.1">
    <property type="nucleotide sequence ID" value="NZ_AQWK01000003.1"/>
</dbReference>